<sequence>MALSTPTGYYKCGPTQSPTLSYAPATSALPPETDTQVRCDAGGLLGGIPMDRTPAGGCRLELVRYHHEYRDGWTGRKGGSQGDIGKKHGPSADKQ</sequence>
<dbReference type="Gramene" id="TraesCAD_scaffold_007419_01G000400.1">
    <property type="protein sequence ID" value="TraesCAD_scaffold_007419_01G000400.1"/>
    <property type="gene ID" value="TraesCAD_scaffold_007419_01G000400"/>
</dbReference>
<name>A0A3B6NR38_WHEAT</name>
<proteinExistence type="predicted"/>
<evidence type="ECO:0000313" key="3">
    <source>
        <dbReference type="Proteomes" id="UP000019116"/>
    </source>
</evidence>
<feature type="region of interest" description="Disordered" evidence="1">
    <location>
        <begin position="71"/>
        <end position="95"/>
    </location>
</feature>
<dbReference type="Proteomes" id="UP000019116">
    <property type="component" value="Chromosome 6A"/>
</dbReference>
<evidence type="ECO:0000256" key="1">
    <source>
        <dbReference type="SAM" id="MobiDB-lite"/>
    </source>
</evidence>
<dbReference type="Gramene" id="TraesCLE_scaffold_005027_01G000400.1">
    <property type="protein sequence ID" value="TraesCLE_scaffold_005027_01G000400.1"/>
    <property type="gene ID" value="TraesCLE_scaffold_005027_01G000400"/>
</dbReference>
<dbReference type="Gramene" id="TraesCS6A03G0619200.1">
    <property type="protein sequence ID" value="TraesCS6A03G0619200.1.CDS"/>
    <property type="gene ID" value="TraesCS6A03G0619200"/>
</dbReference>
<dbReference type="Gramene" id="TraesROB_scaffold_003651_01G000400.1">
    <property type="protein sequence ID" value="TraesROB_scaffold_003651_01G000400.1"/>
    <property type="gene ID" value="TraesROB_scaffold_003651_01G000400"/>
</dbReference>
<feature type="compositionally biased region" description="Basic and acidic residues" evidence="1">
    <location>
        <begin position="84"/>
        <end position="95"/>
    </location>
</feature>
<keyword evidence="3" id="KW-1185">Reference proteome</keyword>
<dbReference type="Gramene" id="TraesRN6A0100594000.1">
    <property type="protein sequence ID" value="TraesRN6A0100594000.1"/>
    <property type="gene ID" value="TraesRN6A0100594000"/>
</dbReference>
<protein>
    <submittedName>
        <fullName evidence="2">Uncharacterized protein</fullName>
    </submittedName>
</protein>
<dbReference type="AlphaFoldDB" id="A0A3B6NR38"/>
<reference evidence="2" key="2">
    <citation type="submission" date="2018-10" db="UniProtKB">
        <authorList>
            <consortium name="EnsemblPlants"/>
        </authorList>
    </citation>
    <scope>IDENTIFICATION</scope>
</reference>
<dbReference type="Gramene" id="TraesPARA_EIv1.0_1947950.1">
    <property type="protein sequence ID" value="TraesPARA_EIv1.0_1947950.1.CDS"/>
    <property type="gene ID" value="TraesPARA_EIv1.0_1947950"/>
</dbReference>
<dbReference type="EnsemblPlants" id="TraesCS6A02G224500.1">
    <property type="protein sequence ID" value="TraesCS6A02G224500.1"/>
    <property type="gene ID" value="TraesCS6A02G224500"/>
</dbReference>
<dbReference type="Gramene" id="TraesCS6A02G224500.1">
    <property type="protein sequence ID" value="TraesCS6A02G224500.1"/>
    <property type="gene ID" value="TraesCS6A02G224500"/>
</dbReference>
<accession>A0A3B6NR38</accession>
<reference evidence="2" key="1">
    <citation type="submission" date="2018-08" db="EMBL/GenBank/DDBJ databases">
        <authorList>
            <person name="Rossello M."/>
        </authorList>
    </citation>
    <scope>NUCLEOTIDE SEQUENCE [LARGE SCALE GENOMIC DNA]</scope>
    <source>
        <strain evidence="2">cv. Chinese Spring</strain>
    </source>
</reference>
<organism evidence="2">
    <name type="scientific">Triticum aestivum</name>
    <name type="common">Wheat</name>
    <dbReference type="NCBI Taxonomy" id="4565"/>
    <lineage>
        <taxon>Eukaryota</taxon>
        <taxon>Viridiplantae</taxon>
        <taxon>Streptophyta</taxon>
        <taxon>Embryophyta</taxon>
        <taxon>Tracheophyta</taxon>
        <taxon>Spermatophyta</taxon>
        <taxon>Magnoliopsida</taxon>
        <taxon>Liliopsida</taxon>
        <taxon>Poales</taxon>
        <taxon>Poaceae</taxon>
        <taxon>BOP clade</taxon>
        <taxon>Pooideae</taxon>
        <taxon>Triticodae</taxon>
        <taxon>Triticeae</taxon>
        <taxon>Triticinae</taxon>
        <taxon>Triticum</taxon>
    </lineage>
</organism>
<evidence type="ECO:0000313" key="2">
    <source>
        <dbReference type="EnsemblPlants" id="TraesCS6A02G224500.1"/>
    </source>
</evidence>